<dbReference type="PANTHER" id="PTHR33240:SF17">
    <property type="entry name" value="EUKARYOTIC PEPTIDE CHAIN RELEASE FACTOR GTP-BINDING SUBUNIT-LIKE"/>
    <property type="match status" value="1"/>
</dbReference>
<name>A0A2I4GXU6_JUGRE</name>
<gene>
    <name evidence="2" type="primary">LOC109011826</name>
</gene>
<dbReference type="Gramene" id="Jr04_08510_p1">
    <property type="protein sequence ID" value="cds.Jr04_08510_p1"/>
    <property type="gene ID" value="Jr04_08510"/>
</dbReference>
<protein>
    <submittedName>
        <fullName evidence="2">Uncharacterized protein LOC109011826</fullName>
    </submittedName>
</protein>
<organism evidence="1 2">
    <name type="scientific">Juglans regia</name>
    <name type="common">English walnut</name>
    <dbReference type="NCBI Taxonomy" id="51240"/>
    <lineage>
        <taxon>Eukaryota</taxon>
        <taxon>Viridiplantae</taxon>
        <taxon>Streptophyta</taxon>
        <taxon>Embryophyta</taxon>
        <taxon>Tracheophyta</taxon>
        <taxon>Spermatophyta</taxon>
        <taxon>Magnoliopsida</taxon>
        <taxon>eudicotyledons</taxon>
        <taxon>Gunneridae</taxon>
        <taxon>Pentapetalae</taxon>
        <taxon>rosids</taxon>
        <taxon>fabids</taxon>
        <taxon>Fagales</taxon>
        <taxon>Juglandaceae</taxon>
        <taxon>Juglans</taxon>
    </lineage>
</organism>
<reference evidence="2" key="1">
    <citation type="submission" date="2025-08" db="UniProtKB">
        <authorList>
            <consortium name="RefSeq"/>
        </authorList>
    </citation>
    <scope>IDENTIFICATION</scope>
    <source>
        <tissue evidence="2">Leaves</tissue>
    </source>
</reference>
<dbReference type="PANTHER" id="PTHR33240">
    <property type="entry name" value="OS08G0508500 PROTEIN"/>
    <property type="match status" value="1"/>
</dbReference>
<dbReference type="AlphaFoldDB" id="A0A2I4GXU6"/>
<accession>A0A2I4GXU6</accession>
<dbReference type="OrthoDB" id="1726519at2759"/>
<proteinExistence type="predicted"/>
<keyword evidence="1" id="KW-1185">Reference proteome</keyword>
<dbReference type="GeneID" id="109011826"/>
<dbReference type="RefSeq" id="XP_018848713.1">
    <property type="nucleotide sequence ID" value="XM_018993168.1"/>
</dbReference>
<evidence type="ECO:0000313" key="1">
    <source>
        <dbReference type="Proteomes" id="UP000235220"/>
    </source>
</evidence>
<dbReference type="Proteomes" id="UP000235220">
    <property type="component" value="Chromosome 4"/>
</dbReference>
<sequence length="188" mass="20663">MGISLDRLHPAPMPLKGFMGDVVQPMRAITISVLAGKAPKIAAIMSDFLVVNALSSYNSILGRPTLNSLRAVTSTYYLKMKFSTNSGVGEVRGEQVLGQECYDRELKHQVKLVAAIRKAEEAPKLGSPPPLTKWDEEIRDEQALWQAEPNEPLELVAIDQLTPVRRIQIGTKLGPEIKAALISLIVEH</sequence>
<dbReference type="KEGG" id="jre:109011826"/>
<evidence type="ECO:0000313" key="2">
    <source>
        <dbReference type="RefSeq" id="XP_018848713.1"/>
    </source>
</evidence>